<dbReference type="AlphaFoldDB" id="A0AAJ2BWF6"/>
<dbReference type="RefSeq" id="WP_209819789.1">
    <property type="nucleotide sequence ID" value="NZ_JAVDTL010000003.1"/>
</dbReference>
<dbReference type="EMBL" id="JAVDTS010000004">
    <property type="protein sequence ID" value="MDR6838013.1"/>
    <property type="molecule type" value="Genomic_DNA"/>
</dbReference>
<organism evidence="1 4">
    <name type="scientific">Acidovorax delafieldii</name>
    <name type="common">Pseudomonas delafieldii</name>
    <dbReference type="NCBI Taxonomy" id="47920"/>
    <lineage>
        <taxon>Bacteria</taxon>
        <taxon>Pseudomonadati</taxon>
        <taxon>Pseudomonadota</taxon>
        <taxon>Betaproteobacteria</taxon>
        <taxon>Burkholderiales</taxon>
        <taxon>Comamonadaceae</taxon>
        <taxon>Acidovorax</taxon>
    </lineage>
</organism>
<evidence type="ECO:0000313" key="1">
    <source>
        <dbReference type="EMBL" id="MDR6767270.1"/>
    </source>
</evidence>
<dbReference type="Proteomes" id="UP001249076">
    <property type="component" value="Unassembled WGS sequence"/>
</dbReference>
<evidence type="ECO:0000313" key="4">
    <source>
        <dbReference type="Proteomes" id="UP001253458"/>
    </source>
</evidence>
<keyword evidence="3" id="KW-1185">Reference proteome</keyword>
<evidence type="ECO:0000313" key="2">
    <source>
        <dbReference type="EMBL" id="MDR6838013.1"/>
    </source>
</evidence>
<protein>
    <submittedName>
        <fullName evidence="1">Uncharacterized protein</fullName>
    </submittedName>
</protein>
<evidence type="ECO:0000313" key="3">
    <source>
        <dbReference type="Proteomes" id="UP001249076"/>
    </source>
</evidence>
<comment type="caution">
    <text evidence="1">The sequence shown here is derived from an EMBL/GenBank/DDBJ whole genome shotgun (WGS) entry which is preliminary data.</text>
</comment>
<reference evidence="1 3" key="1">
    <citation type="submission" date="2023-07" db="EMBL/GenBank/DDBJ databases">
        <title>Sorghum-associated microbial communities from plants grown in Nebraska, USA.</title>
        <authorList>
            <person name="Schachtman D."/>
        </authorList>
    </citation>
    <scope>NUCLEOTIDE SEQUENCE</scope>
    <source>
        <strain evidence="2 3">BE105</strain>
        <strain evidence="1">BE69</strain>
    </source>
</reference>
<name>A0AAJ2BWF6_ACIDE</name>
<proteinExistence type="predicted"/>
<accession>A0AAJ2BWF6</accession>
<gene>
    <name evidence="1" type="ORF">J2W88_002545</name>
    <name evidence="2" type="ORF">J2W93_002854</name>
</gene>
<dbReference type="EMBL" id="JAVDTL010000003">
    <property type="protein sequence ID" value="MDR6767270.1"/>
    <property type="molecule type" value="Genomic_DNA"/>
</dbReference>
<sequence>MPLLDLWAKTPDQLEDKQIHQLIAFVGGGKLLDDSPCSAEFREFLATVPSKKLESFSAQCLEQAFPDSGMALQDIVNEIGVRLGAKSIRGRYRGVKNQIGFDGLWKFPAGNSIVVEVKTTDAYRIDLNVVAEYRRKLIVAGKTAEETSSILLVVGRQDTGDLEAQIRGSRHAWDVRIISVDALTRLMKIMEDVDDPAIVQRIHSILVPHEFTRLDAIADVLFSTTEEVKQDETPIEIKQSSEEPKVEGIKTSPVPFHEACVKRIQHQLKVSLVKRSRSGYSTPDDAIALNCSVSKEHNPDSNPNYWFAFHPHQQTFLEKHASAYVAFGCGSSERLVLVPYEKFKPWLQNTWVTENGERTYWHVVIYRDDKSYALRLKKGSKAIDLTPYVVANGV</sequence>
<dbReference type="Proteomes" id="UP001253458">
    <property type="component" value="Unassembled WGS sequence"/>
</dbReference>